<evidence type="ECO:0000259" key="4">
    <source>
        <dbReference type="Pfam" id="PF01613"/>
    </source>
</evidence>
<gene>
    <name evidence="5" type="ORF">ABWT76_005512</name>
</gene>
<dbReference type="InterPro" id="IPR052174">
    <property type="entry name" value="Flavoredoxin"/>
</dbReference>
<organism evidence="5">
    <name type="scientific">Planktothricoides raciborskii GIHE-MW2</name>
    <dbReference type="NCBI Taxonomy" id="2792601"/>
    <lineage>
        <taxon>Bacteria</taxon>
        <taxon>Bacillati</taxon>
        <taxon>Cyanobacteriota</taxon>
        <taxon>Cyanophyceae</taxon>
        <taxon>Oscillatoriophycideae</taxon>
        <taxon>Oscillatoriales</taxon>
        <taxon>Oscillatoriaceae</taxon>
        <taxon>Planktothricoides</taxon>
    </lineage>
</organism>
<evidence type="ECO:0000256" key="2">
    <source>
        <dbReference type="ARBA" id="ARBA00022630"/>
    </source>
</evidence>
<proteinExistence type="inferred from homology"/>
<dbReference type="GO" id="GO:0016646">
    <property type="term" value="F:oxidoreductase activity, acting on the CH-NH group of donors, NAD or NADP as acceptor"/>
    <property type="evidence" value="ECO:0007669"/>
    <property type="project" value="UniProtKB-ARBA"/>
</dbReference>
<dbReference type="InterPro" id="IPR002563">
    <property type="entry name" value="Flavin_Rdtase-like_dom"/>
</dbReference>
<dbReference type="Pfam" id="PF01613">
    <property type="entry name" value="Flavin_Reduct"/>
    <property type="match status" value="1"/>
</dbReference>
<comment type="similarity">
    <text evidence="3">Belongs to the flavoredoxin family.</text>
</comment>
<dbReference type="AlphaFoldDB" id="A0AAU8JDW0"/>
<evidence type="ECO:0000313" key="5">
    <source>
        <dbReference type="EMBL" id="XCM36736.1"/>
    </source>
</evidence>
<comment type="cofactor">
    <cofactor evidence="1">
        <name>FMN</name>
        <dbReference type="ChEBI" id="CHEBI:58210"/>
    </cofactor>
</comment>
<dbReference type="PANTHER" id="PTHR43567">
    <property type="entry name" value="FLAVOREDOXIN-RELATED-RELATED"/>
    <property type="match status" value="1"/>
</dbReference>
<dbReference type="Gene3D" id="2.30.110.10">
    <property type="entry name" value="Electron Transport, Fmn-binding Protein, Chain A"/>
    <property type="match status" value="1"/>
</dbReference>
<dbReference type="RefSeq" id="WP_054467624.1">
    <property type="nucleotide sequence ID" value="NZ_CP159837.1"/>
</dbReference>
<feature type="domain" description="Flavin reductase like" evidence="4">
    <location>
        <begin position="22"/>
        <end position="160"/>
    </location>
</feature>
<accession>A0AAU8JDW0</accession>
<name>A0AAU8JDW0_9CYAN</name>
<evidence type="ECO:0000256" key="1">
    <source>
        <dbReference type="ARBA" id="ARBA00001917"/>
    </source>
</evidence>
<dbReference type="GO" id="GO:0010181">
    <property type="term" value="F:FMN binding"/>
    <property type="evidence" value="ECO:0007669"/>
    <property type="project" value="InterPro"/>
</dbReference>
<dbReference type="SUPFAM" id="SSF50475">
    <property type="entry name" value="FMN-binding split barrel"/>
    <property type="match status" value="1"/>
</dbReference>
<dbReference type="PANTHER" id="PTHR43567:SF1">
    <property type="entry name" value="FLAVOREDOXIN"/>
    <property type="match status" value="1"/>
</dbReference>
<sequence length="200" mass="22408">MSVPNKLVSLDVNKALWERFFYVSPLVIVGSREEDGSYDLAPKSMTMPLGWDNYFGFICTPKHRTYANIKQSQSFTVTFPRPEQVVLTSLSAAPRCEDDSKPTLATLPTFPASKVDGIFLKDGYLFIECELDRIVDGFGENSLIAGKIVAVQVQEAALRMSDRDDQDLLLNSPLLAYLSPGRYATINHSCSFPFYNGYKR</sequence>
<keyword evidence="2" id="KW-0285">Flavoprotein</keyword>
<protein>
    <submittedName>
        <fullName evidence="5">Flavin reductase</fullName>
    </submittedName>
</protein>
<reference evidence="5" key="1">
    <citation type="submission" date="2024-07" db="EMBL/GenBank/DDBJ databases">
        <authorList>
            <person name="Kim Y.J."/>
            <person name="Jeong J.Y."/>
        </authorList>
    </citation>
    <scope>NUCLEOTIDE SEQUENCE</scope>
    <source>
        <strain evidence="5">GIHE-MW2</strain>
    </source>
</reference>
<dbReference type="InterPro" id="IPR012349">
    <property type="entry name" value="Split_barrel_FMN-bd"/>
</dbReference>
<evidence type="ECO:0000256" key="3">
    <source>
        <dbReference type="ARBA" id="ARBA00038054"/>
    </source>
</evidence>
<dbReference type="EMBL" id="CP159837">
    <property type="protein sequence ID" value="XCM36736.1"/>
    <property type="molecule type" value="Genomic_DNA"/>
</dbReference>